<protein>
    <submittedName>
        <fullName evidence="1">DsrE family protein</fullName>
    </submittedName>
</protein>
<organism evidence="1 2">
    <name type="scientific">Methanobacterium alkalithermotolerans</name>
    <dbReference type="NCBI Taxonomy" id="2731220"/>
    <lineage>
        <taxon>Archaea</taxon>
        <taxon>Methanobacteriati</taxon>
        <taxon>Methanobacteriota</taxon>
        <taxon>Methanomada group</taxon>
        <taxon>Methanobacteria</taxon>
        <taxon>Methanobacteriales</taxon>
        <taxon>Methanobacteriaceae</taxon>
        <taxon>Methanobacterium</taxon>
    </lineage>
</organism>
<dbReference type="EMBL" id="CP058560">
    <property type="protein sequence ID" value="QUH23350.1"/>
    <property type="molecule type" value="Genomic_DNA"/>
</dbReference>
<evidence type="ECO:0000313" key="1">
    <source>
        <dbReference type="EMBL" id="QUH23350.1"/>
    </source>
</evidence>
<dbReference type="InterPro" id="IPR027396">
    <property type="entry name" value="DsrEFH-like"/>
</dbReference>
<dbReference type="SUPFAM" id="SSF75169">
    <property type="entry name" value="DsrEFH-like"/>
    <property type="match status" value="1"/>
</dbReference>
<accession>A0A8T8K918</accession>
<sequence>MDSVLLIIDKAPYGWEDAFSGFYVAIACLNIGLPGDVLLTGDGVYAALEGQDSESNIGFPSVEELTYLIFPEGNVMVHGPSLESRGFTEQDLVESADLISEEELYEFLTSRHKTAFIRI</sequence>
<dbReference type="Proteomes" id="UP000681041">
    <property type="component" value="Chromosome"/>
</dbReference>
<evidence type="ECO:0000313" key="2">
    <source>
        <dbReference type="Proteomes" id="UP000681041"/>
    </source>
</evidence>
<dbReference type="InterPro" id="IPR003787">
    <property type="entry name" value="Sulphur_relay_DsrE/F-like"/>
</dbReference>
<gene>
    <name evidence="1" type="ORF">HYG87_06040</name>
</gene>
<dbReference type="OrthoDB" id="68795at2157"/>
<dbReference type="Pfam" id="PF02635">
    <property type="entry name" value="DsrE"/>
    <property type="match status" value="1"/>
</dbReference>
<dbReference type="Gene3D" id="3.40.1260.10">
    <property type="entry name" value="DsrEFH-like"/>
    <property type="match status" value="1"/>
</dbReference>
<proteinExistence type="predicted"/>
<name>A0A8T8K918_9EURY</name>
<dbReference type="RefSeq" id="WP_211532307.1">
    <property type="nucleotide sequence ID" value="NZ_CP058560.1"/>
</dbReference>
<keyword evidence="2" id="KW-1185">Reference proteome</keyword>
<dbReference type="AlphaFoldDB" id="A0A8T8K918"/>
<dbReference type="KEGG" id="meme:HYG87_06040"/>
<reference evidence="1" key="1">
    <citation type="submission" date="2020-07" db="EMBL/GenBank/DDBJ databases">
        <title>Methanobacterium. sp. MethCan genome.</title>
        <authorList>
            <person name="Postec A."/>
            <person name="Quemeneur M."/>
        </authorList>
    </citation>
    <scope>NUCLEOTIDE SEQUENCE</scope>
    <source>
        <strain evidence="1">MethCAN</strain>
    </source>
</reference>
<dbReference type="GeneID" id="64820307"/>